<dbReference type="Proteomes" id="UP000288794">
    <property type="component" value="Unassembled WGS sequence"/>
</dbReference>
<evidence type="ECO:0000259" key="6">
    <source>
        <dbReference type="Pfam" id="PF04335"/>
    </source>
</evidence>
<keyword evidence="4 5" id="KW-0472">Membrane</keyword>
<organism evidence="7 8">
    <name type="scientific">[Pantoea] beijingensis</name>
    <dbReference type="NCBI Taxonomy" id="1324864"/>
    <lineage>
        <taxon>Bacteria</taxon>
        <taxon>Pseudomonadati</taxon>
        <taxon>Pseudomonadota</taxon>
        <taxon>Gammaproteobacteria</taxon>
        <taxon>Enterobacterales</taxon>
        <taxon>Erwiniaceae</taxon>
        <taxon>Erwinia</taxon>
    </lineage>
</organism>
<dbReference type="InterPro" id="IPR032710">
    <property type="entry name" value="NTF2-like_dom_sf"/>
</dbReference>
<dbReference type="Pfam" id="PF04335">
    <property type="entry name" value="VirB8"/>
    <property type="match status" value="1"/>
</dbReference>
<sequence>MSEQTIITDSCTFEQQMIERDKRATKAGFMVGGAGLLIAVLALTVVVLMLPLKQTVIELYTVDNHTGRVEHVTRASKTSLTAEDAYQKAMTASYVRLRERYVYPSLQDDYATVQIYNSPQVNDDYLALYTGKDAPDKVYQNGAHNVQIDILSNQLTGGTDPDKVATLRYKKTVRRLADNSTRTEYWDARLTFHSDPGREMSDTEREINPFGFIVTSWQADREIRGGE</sequence>
<feature type="transmembrane region" description="Helical" evidence="5">
    <location>
        <begin position="27"/>
        <end position="50"/>
    </location>
</feature>
<dbReference type="GO" id="GO:0016020">
    <property type="term" value="C:membrane"/>
    <property type="evidence" value="ECO:0007669"/>
    <property type="project" value="UniProtKB-SubCell"/>
</dbReference>
<evidence type="ECO:0000256" key="1">
    <source>
        <dbReference type="ARBA" id="ARBA00004167"/>
    </source>
</evidence>
<keyword evidence="3 5" id="KW-1133">Transmembrane helix</keyword>
<dbReference type="SUPFAM" id="SSF54427">
    <property type="entry name" value="NTF2-like"/>
    <property type="match status" value="1"/>
</dbReference>
<name>A0A443IFI0_9GAMM</name>
<gene>
    <name evidence="7" type="ORF">ED28_05660</name>
</gene>
<evidence type="ECO:0000256" key="4">
    <source>
        <dbReference type="ARBA" id="ARBA00023136"/>
    </source>
</evidence>
<evidence type="ECO:0000313" key="7">
    <source>
        <dbReference type="EMBL" id="RWR02808.1"/>
    </source>
</evidence>
<reference evidence="7 8" key="1">
    <citation type="submission" date="2014-04" db="EMBL/GenBank/DDBJ databases">
        <title>Draft genome sequence of Pantoea beijingensis strain LMG 27579, an emerging pathogen to Pleurotus eryngii with potential industrial application.</title>
        <authorList>
            <person name="Xu F."/>
            <person name="Liu Y."/>
            <person name="Wang S."/>
            <person name="Yin Y."/>
            <person name="Ma Y."/>
            <person name="Zhao S."/>
            <person name="Rong C."/>
        </authorList>
    </citation>
    <scope>NUCLEOTIDE SEQUENCE [LARGE SCALE GENOMIC DNA]</scope>
    <source>
        <strain evidence="7 8">LMG 27579</strain>
    </source>
</reference>
<keyword evidence="8" id="KW-1185">Reference proteome</keyword>
<dbReference type="EMBL" id="JMEE01000007">
    <property type="protein sequence ID" value="RWR02808.1"/>
    <property type="molecule type" value="Genomic_DNA"/>
</dbReference>
<dbReference type="RefSeq" id="WP_128176069.1">
    <property type="nucleotide sequence ID" value="NZ_CP071409.1"/>
</dbReference>
<dbReference type="AlphaFoldDB" id="A0A443IFI0"/>
<evidence type="ECO:0000313" key="8">
    <source>
        <dbReference type="Proteomes" id="UP000288794"/>
    </source>
</evidence>
<dbReference type="Gene3D" id="3.10.450.230">
    <property type="entry name" value="VirB8 protein"/>
    <property type="match status" value="1"/>
</dbReference>
<comment type="subcellular location">
    <subcellularLocation>
        <location evidence="1">Membrane</location>
        <topology evidence="1">Single-pass membrane protein</topology>
    </subcellularLocation>
</comment>
<evidence type="ECO:0000256" key="3">
    <source>
        <dbReference type="ARBA" id="ARBA00022989"/>
    </source>
</evidence>
<accession>A0A443IFI0</accession>
<evidence type="ECO:0000256" key="2">
    <source>
        <dbReference type="ARBA" id="ARBA00022692"/>
    </source>
</evidence>
<dbReference type="CDD" id="cd16424">
    <property type="entry name" value="VirB8"/>
    <property type="match status" value="1"/>
</dbReference>
<dbReference type="InterPro" id="IPR007430">
    <property type="entry name" value="VirB8"/>
</dbReference>
<keyword evidence="2 5" id="KW-0812">Transmembrane</keyword>
<comment type="caution">
    <text evidence="7">The sequence shown here is derived from an EMBL/GenBank/DDBJ whole genome shotgun (WGS) entry which is preliminary data.</text>
</comment>
<protein>
    <submittedName>
        <fullName evidence="7">Membrane protein</fullName>
    </submittedName>
</protein>
<evidence type="ECO:0000256" key="5">
    <source>
        <dbReference type="SAM" id="Phobius"/>
    </source>
</evidence>
<proteinExistence type="predicted"/>
<feature type="domain" description="Bacterial virulence protein VirB8" evidence="6">
    <location>
        <begin position="12"/>
        <end position="222"/>
    </location>
</feature>